<name>A0A2S5Y6D1_9MICO</name>
<proteinExistence type="predicted"/>
<feature type="region of interest" description="Disordered" evidence="1">
    <location>
        <begin position="181"/>
        <end position="221"/>
    </location>
</feature>
<protein>
    <submittedName>
        <fullName evidence="2">Uncharacterized protein</fullName>
    </submittedName>
</protein>
<evidence type="ECO:0000313" key="2">
    <source>
        <dbReference type="EMBL" id="PPI14533.1"/>
    </source>
</evidence>
<dbReference type="Proteomes" id="UP000237966">
    <property type="component" value="Unassembled WGS sequence"/>
</dbReference>
<sequence>MASELRRLLPLIAITATILALALIASITTQPREYRTTPREERATIVEFLRNTTQQLDLNGWWPRNGAASPSACPLDNGRKGASYDFDLWVPRGAEEDTDPDRPAQREHYADLVASYWHSLGMKVTISATAARYPTVYATGGPVVRAAFDTGASDQSYSVVAVAHCSPGDAATLLTEDNQRYNQGIRIPGDEDLMPWDDPSREEKHRPQPPRNTTPPPQTQP</sequence>
<evidence type="ECO:0000256" key="1">
    <source>
        <dbReference type="SAM" id="MobiDB-lite"/>
    </source>
</evidence>
<reference evidence="2 3" key="1">
    <citation type="submission" date="2018-02" db="EMBL/GenBank/DDBJ databases">
        <title>Bacteriophage NCPPB3778 and a type I-E CRISPR drive the evolution of the US Biological Select Agent, Rathayibacter toxicus.</title>
        <authorList>
            <person name="Davis E.W.II."/>
            <person name="Tabima J.F."/>
            <person name="Weisberg A.J."/>
            <person name="Lopes L.D."/>
            <person name="Wiseman M.S."/>
            <person name="Wiseman M.S."/>
            <person name="Pupko T."/>
            <person name="Belcher M.S."/>
            <person name="Sechler A.J."/>
            <person name="Tancos M.A."/>
            <person name="Schroeder B.K."/>
            <person name="Murray T.D."/>
            <person name="Luster D.G."/>
            <person name="Schneider W.L."/>
            <person name="Rogers E."/>
            <person name="Andreote F.D."/>
            <person name="Grunwald N.J."/>
            <person name="Putnam M.L."/>
            <person name="Chang J.H."/>
        </authorList>
    </citation>
    <scope>NUCLEOTIDE SEQUENCE [LARGE SCALE GENOMIC DNA]</scope>
    <source>
        <strain evidence="2 3">FH99</strain>
    </source>
</reference>
<dbReference type="AlphaFoldDB" id="A0A2S5Y6D1"/>
<gene>
    <name evidence="2" type="ORF">C5C51_08200</name>
</gene>
<feature type="compositionally biased region" description="Pro residues" evidence="1">
    <location>
        <begin position="209"/>
        <end position="221"/>
    </location>
</feature>
<dbReference type="EMBL" id="PSWU01000012">
    <property type="protein sequence ID" value="PPI14533.1"/>
    <property type="molecule type" value="Genomic_DNA"/>
</dbReference>
<comment type="caution">
    <text evidence="2">The sequence shown here is derived from an EMBL/GenBank/DDBJ whole genome shotgun (WGS) entry which is preliminary data.</text>
</comment>
<dbReference type="RefSeq" id="WP_027691677.1">
    <property type="nucleotide sequence ID" value="NZ_CP037977.1"/>
</dbReference>
<evidence type="ECO:0000313" key="3">
    <source>
        <dbReference type="Proteomes" id="UP000237966"/>
    </source>
</evidence>
<accession>A0A2S5Y6D1</accession>
<organism evidence="2 3">
    <name type="scientific">Rathayibacter toxicus</name>
    <dbReference type="NCBI Taxonomy" id="145458"/>
    <lineage>
        <taxon>Bacteria</taxon>
        <taxon>Bacillati</taxon>
        <taxon>Actinomycetota</taxon>
        <taxon>Actinomycetes</taxon>
        <taxon>Micrococcales</taxon>
        <taxon>Microbacteriaceae</taxon>
        <taxon>Rathayibacter</taxon>
    </lineage>
</organism>